<dbReference type="EMBL" id="BARS01023746">
    <property type="protein sequence ID" value="GAG13726.1"/>
    <property type="molecule type" value="Genomic_DNA"/>
</dbReference>
<dbReference type="CDD" id="cd16841">
    <property type="entry name" value="RraA_family"/>
    <property type="match status" value="1"/>
</dbReference>
<accession>X0WLY9</accession>
<dbReference type="PANTHER" id="PTHR33254:SF16">
    <property type="entry name" value="BLR3842 PROTEIN"/>
    <property type="match status" value="1"/>
</dbReference>
<dbReference type="Pfam" id="PF03737">
    <property type="entry name" value="RraA-like"/>
    <property type="match status" value="1"/>
</dbReference>
<dbReference type="InterPro" id="IPR005493">
    <property type="entry name" value="RraA/RraA-like"/>
</dbReference>
<evidence type="ECO:0008006" key="2">
    <source>
        <dbReference type="Google" id="ProtNLM"/>
    </source>
</evidence>
<gene>
    <name evidence="1" type="ORF">S01H1_37789</name>
</gene>
<dbReference type="PANTHER" id="PTHR33254">
    <property type="entry name" value="4-HYDROXY-4-METHYL-2-OXOGLUTARATE ALDOLASE 3-RELATED"/>
    <property type="match status" value="1"/>
</dbReference>
<organism evidence="1">
    <name type="scientific">marine sediment metagenome</name>
    <dbReference type="NCBI Taxonomy" id="412755"/>
    <lineage>
        <taxon>unclassified sequences</taxon>
        <taxon>metagenomes</taxon>
        <taxon>ecological metagenomes</taxon>
    </lineage>
</organism>
<evidence type="ECO:0000313" key="1">
    <source>
        <dbReference type="EMBL" id="GAG13726.1"/>
    </source>
</evidence>
<proteinExistence type="predicted"/>
<dbReference type="Gene3D" id="3.50.30.40">
    <property type="entry name" value="Ribonuclease E inhibitor RraA/RraA-like"/>
    <property type="match status" value="1"/>
</dbReference>
<name>X0WLY9_9ZZZZ</name>
<sequence length="125" mass="13409">MNSMCWLAKGAVGVVTDSGVRDTDELIKQKVPVYCNGFSRGIIPGRVELDSYQQPVECGGVYVRPGDLVVADGDGVLVIPAEKIGDALPIGRKIQRGDQKSRTRLYKQLGIPFDFTLGDAAKGEG</sequence>
<protein>
    <recommendedName>
        <fullName evidence="2">Dimethylmenaquinone methyltransferase</fullName>
    </recommendedName>
</protein>
<dbReference type="AlphaFoldDB" id="X0WLY9"/>
<reference evidence="1" key="1">
    <citation type="journal article" date="2014" name="Front. Microbiol.">
        <title>High frequency of phylogenetically diverse reductive dehalogenase-homologous genes in deep subseafloor sedimentary metagenomes.</title>
        <authorList>
            <person name="Kawai M."/>
            <person name="Futagami T."/>
            <person name="Toyoda A."/>
            <person name="Takaki Y."/>
            <person name="Nishi S."/>
            <person name="Hori S."/>
            <person name="Arai W."/>
            <person name="Tsubouchi T."/>
            <person name="Morono Y."/>
            <person name="Uchiyama I."/>
            <person name="Ito T."/>
            <person name="Fujiyama A."/>
            <person name="Inagaki F."/>
            <person name="Takami H."/>
        </authorList>
    </citation>
    <scope>NUCLEOTIDE SEQUENCE</scope>
    <source>
        <strain evidence="1">Expedition CK06-06</strain>
    </source>
</reference>
<dbReference type="InterPro" id="IPR036704">
    <property type="entry name" value="RraA/RraA-like_sf"/>
</dbReference>
<dbReference type="SUPFAM" id="SSF89562">
    <property type="entry name" value="RraA-like"/>
    <property type="match status" value="1"/>
</dbReference>
<comment type="caution">
    <text evidence="1">The sequence shown here is derived from an EMBL/GenBank/DDBJ whole genome shotgun (WGS) entry which is preliminary data.</text>
</comment>